<dbReference type="Proteomes" id="UP001500604">
    <property type="component" value="Unassembled WGS sequence"/>
</dbReference>
<dbReference type="EMBL" id="BAABFL010000110">
    <property type="protein sequence ID" value="GAA4648843.1"/>
    <property type="molecule type" value="Genomic_DNA"/>
</dbReference>
<sequence>MKLQIEDIHVHQLAFGSPGRVEDGTVYIDREAVLTFIRELDTHITEVQLDIAQPGDSIRIMPVKDVIEPRVKMDGKGVMFPGIHADENEMVGEGVTRVLKGMAVVTTGKVVGFQEGVIDMSGTGADYTPFSKTRNLVITCEMDDACTAHEKEAILRKVGLETALLVGKLALEGVPDEATVYECKSLAEQVLEHPELPRVGYIYMLQSQGLMHDTYLYGVDAKKILPTLLSPTEVMDGALISGNCVAASDKVTTYMHQNNPVIHQLLKYHGTRYNFVGAIVTNENVTLQDKERSSAFTCKLARQLGLEAVIITEEGYGNPDTDLVMNCSRLEDAGIETVLITDEFAGRDGESQALADATDKADALVSCGNGNPTVVLPPMDTILGHLNCADTIVGGFTGSLREDGSICMEIQGIIGATSAVGFHNLAAREG</sequence>
<evidence type="ECO:0000313" key="2">
    <source>
        <dbReference type="Proteomes" id="UP001500604"/>
    </source>
</evidence>
<protein>
    <submittedName>
        <fullName evidence="1">Glycine/sarcosine/betaine reductase component B subunit</fullName>
    </submittedName>
</protein>
<name>A0ABP8UY48_9GAMM</name>
<dbReference type="PIRSF" id="PIRSF011588">
    <property type="entry name" value="Gly_sarc_betain_red_a/b"/>
    <property type="match status" value="1"/>
</dbReference>
<keyword evidence="2" id="KW-1185">Reference proteome</keyword>
<dbReference type="Pfam" id="PF09338">
    <property type="entry name" value="Gly_reductase"/>
    <property type="match status" value="1"/>
</dbReference>
<accession>A0ABP8UY48</accession>
<dbReference type="InterPro" id="IPR015417">
    <property type="entry name" value="Gly_reductase_pB_sua/b"/>
</dbReference>
<gene>
    <name evidence="1" type="ORF">GCM10023116_11170</name>
</gene>
<comment type="caution">
    <text evidence="1">The sequence shown here is derived from an EMBL/GenBank/DDBJ whole genome shotgun (WGS) entry which is preliminary data.</text>
</comment>
<proteinExistence type="predicted"/>
<evidence type="ECO:0000313" key="1">
    <source>
        <dbReference type="EMBL" id="GAA4648843.1"/>
    </source>
</evidence>
<dbReference type="RefSeq" id="WP_345194567.1">
    <property type="nucleotide sequence ID" value="NZ_BAABFL010000110.1"/>
</dbReference>
<organism evidence="1 2">
    <name type="scientific">Kistimonas scapharcae</name>
    <dbReference type="NCBI Taxonomy" id="1036133"/>
    <lineage>
        <taxon>Bacteria</taxon>
        <taxon>Pseudomonadati</taxon>
        <taxon>Pseudomonadota</taxon>
        <taxon>Gammaproteobacteria</taxon>
        <taxon>Oceanospirillales</taxon>
        <taxon>Endozoicomonadaceae</taxon>
        <taxon>Kistimonas</taxon>
    </lineage>
</organism>
<reference evidence="2" key="1">
    <citation type="journal article" date="2019" name="Int. J. Syst. Evol. Microbiol.">
        <title>The Global Catalogue of Microorganisms (GCM) 10K type strain sequencing project: providing services to taxonomists for standard genome sequencing and annotation.</title>
        <authorList>
            <consortium name="The Broad Institute Genomics Platform"/>
            <consortium name="The Broad Institute Genome Sequencing Center for Infectious Disease"/>
            <person name="Wu L."/>
            <person name="Ma J."/>
        </authorList>
    </citation>
    <scope>NUCLEOTIDE SEQUENCE [LARGE SCALE GENOMIC DNA]</scope>
    <source>
        <strain evidence="2">JCM 17805</strain>
    </source>
</reference>
<dbReference type="InterPro" id="IPR016585">
    <property type="entry name" value="Gly/sarc/bet_Rdtase_B_asu/bsu"/>
</dbReference>